<evidence type="ECO:0000259" key="5">
    <source>
        <dbReference type="PROSITE" id="PS50206"/>
    </source>
</evidence>
<sequence>MAVLHNIISNKELQARLLVESEARITVSFYKYFTLHDPIAFRDALYLSLSRLRVFGRIYIAQEGINAQVSVPHSLYSRMKDMLYVFHPSLSNLQMNISLDNTRQSFWVLRIKIRTQIVADGITDVNVNTSDVGVYIDAHTVNTLQRDARAVFVDMRNDYEYAIGRFRKSLVIPGHTFRQQLLKVIAILQEYKGNPIVLYCTGGIRCEKSSAWIRHHGHKNVYQIQGGIINYVRQARIQGLPVYFIGKNFVFDKRMAECVSQDVIGYCYQCGEKNDNYINCRNDYCHKLFIQCSKCAEEFNFFCSRVCMENSNFI</sequence>
<dbReference type="RefSeq" id="WP_157990040.1">
    <property type="nucleotide sequence ID" value="NZ_LR217720.1"/>
</dbReference>
<dbReference type="SMART" id="SM00450">
    <property type="entry name" value="RHOD"/>
    <property type="match status" value="1"/>
</dbReference>
<dbReference type="Gene3D" id="3.30.70.100">
    <property type="match status" value="1"/>
</dbReference>
<dbReference type="PANTHER" id="PTHR43846:SF1">
    <property type="entry name" value="TRNA URIDINE(34) HYDROXYLASE"/>
    <property type="match status" value="1"/>
</dbReference>
<comment type="catalytic activity">
    <reaction evidence="4">
        <text>uridine(34) in tRNA + AH2 + O2 = 5-hydroxyuridine(34) in tRNA + A + H2O</text>
        <dbReference type="Rhea" id="RHEA:64224"/>
        <dbReference type="Rhea" id="RHEA-COMP:11727"/>
        <dbReference type="Rhea" id="RHEA-COMP:13381"/>
        <dbReference type="ChEBI" id="CHEBI:13193"/>
        <dbReference type="ChEBI" id="CHEBI:15377"/>
        <dbReference type="ChEBI" id="CHEBI:15379"/>
        <dbReference type="ChEBI" id="CHEBI:17499"/>
        <dbReference type="ChEBI" id="CHEBI:65315"/>
        <dbReference type="ChEBI" id="CHEBI:136877"/>
    </reaction>
</comment>
<name>A0A451DC94_9GAMM</name>
<dbReference type="Pfam" id="PF00581">
    <property type="entry name" value="Rhodanese"/>
    <property type="match status" value="1"/>
</dbReference>
<dbReference type="Proteomes" id="UP000294418">
    <property type="component" value="Chromosome"/>
</dbReference>
<dbReference type="EC" id="1.14.-.-" evidence="4"/>
<dbReference type="SUPFAM" id="SSF52821">
    <property type="entry name" value="Rhodanese/Cell cycle control phosphatase"/>
    <property type="match status" value="1"/>
</dbReference>
<evidence type="ECO:0000256" key="3">
    <source>
        <dbReference type="ARBA" id="ARBA00045625"/>
    </source>
</evidence>
<dbReference type="PANTHER" id="PTHR43846">
    <property type="entry name" value="UPF0176 PROTEIN YCEA"/>
    <property type="match status" value="1"/>
</dbReference>
<dbReference type="InterPro" id="IPR020936">
    <property type="entry name" value="TrhO"/>
</dbReference>
<organism evidence="6 7">
    <name type="scientific">Candidatus Erwinia haradaeae</name>
    <dbReference type="NCBI Taxonomy" id="1922217"/>
    <lineage>
        <taxon>Bacteria</taxon>
        <taxon>Pseudomonadati</taxon>
        <taxon>Pseudomonadota</taxon>
        <taxon>Gammaproteobacteria</taxon>
        <taxon>Enterobacterales</taxon>
        <taxon>Erwiniaceae</taxon>
        <taxon>Erwinia</taxon>
    </lineage>
</organism>
<dbReference type="GO" id="GO:0016705">
    <property type="term" value="F:oxidoreductase activity, acting on paired donors, with incorporation or reduction of molecular oxygen"/>
    <property type="evidence" value="ECO:0007669"/>
    <property type="project" value="UniProtKB-UniRule"/>
</dbReference>
<dbReference type="InterPro" id="IPR040503">
    <property type="entry name" value="TRHO_N"/>
</dbReference>
<proteinExistence type="inferred from homology"/>
<evidence type="ECO:0000256" key="4">
    <source>
        <dbReference type="HAMAP-Rule" id="MF_00469"/>
    </source>
</evidence>
<evidence type="ECO:0000313" key="7">
    <source>
        <dbReference type="Proteomes" id="UP000294418"/>
    </source>
</evidence>
<dbReference type="HAMAP" id="MF_00469">
    <property type="entry name" value="TrhO"/>
    <property type="match status" value="1"/>
</dbReference>
<dbReference type="InterPro" id="IPR036873">
    <property type="entry name" value="Rhodanese-like_dom_sf"/>
</dbReference>
<dbReference type="Pfam" id="PF12368">
    <property type="entry name" value="Rhodanese_C"/>
    <property type="match status" value="1"/>
</dbReference>
<dbReference type="EMBL" id="LR217720">
    <property type="protein sequence ID" value="VFP83995.1"/>
    <property type="molecule type" value="Genomic_DNA"/>
</dbReference>
<dbReference type="InterPro" id="IPR001763">
    <property type="entry name" value="Rhodanese-like_dom"/>
</dbReference>
<keyword evidence="2 4" id="KW-0560">Oxidoreductase</keyword>
<comment type="similarity">
    <text evidence="4">Belongs to the TrhO family.</text>
</comment>
<dbReference type="NCBIfam" id="NF001133">
    <property type="entry name" value="PRK00142.1-1"/>
    <property type="match status" value="1"/>
</dbReference>
<evidence type="ECO:0000313" key="6">
    <source>
        <dbReference type="EMBL" id="VFP83995.1"/>
    </source>
</evidence>
<dbReference type="PROSITE" id="PS50206">
    <property type="entry name" value="RHODANESE_3"/>
    <property type="match status" value="1"/>
</dbReference>
<dbReference type="GO" id="GO:0006400">
    <property type="term" value="P:tRNA modification"/>
    <property type="evidence" value="ECO:0007669"/>
    <property type="project" value="UniProtKB-UniRule"/>
</dbReference>
<evidence type="ECO:0000256" key="1">
    <source>
        <dbReference type="ARBA" id="ARBA00022694"/>
    </source>
</evidence>
<dbReference type="Gene3D" id="3.40.250.10">
    <property type="entry name" value="Rhodanese-like domain"/>
    <property type="match status" value="1"/>
</dbReference>
<dbReference type="OrthoDB" id="9778326at2"/>
<evidence type="ECO:0000256" key="2">
    <source>
        <dbReference type="ARBA" id="ARBA00023002"/>
    </source>
</evidence>
<comment type="function">
    <text evidence="3">Catalyzes oxygen-dependent 5-hydroxyuridine (ho5U) modification at position 34 in tRNAs, the first step in 5-carboxymethoxyuridine (cmo5U) biosynthesis. May be part of an alternate pathway, which is able to bypass cmo5U biogenesis in a subset of tRNAs under aerobic conditions.</text>
</comment>
<dbReference type="Pfam" id="PF17773">
    <property type="entry name" value="UPF0176_N"/>
    <property type="match status" value="1"/>
</dbReference>
<keyword evidence="1 4" id="KW-0819">tRNA processing</keyword>
<protein>
    <recommendedName>
        <fullName evidence="4">tRNA uridine(34) hydroxylase</fullName>
        <ecNumber evidence="4">1.14.-.-</ecNumber>
    </recommendedName>
    <alternativeName>
        <fullName evidence="4">tRNA hydroxylation protein O</fullName>
    </alternativeName>
</protein>
<gene>
    <name evidence="6" type="primary">yceA</name>
    <name evidence="4" type="synonym">trhO</name>
    <name evidence="6" type="ORF">ERCILAFE3058_107</name>
</gene>
<dbReference type="AlphaFoldDB" id="A0A451DC94"/>
<dbReference type="InterPro" id="IPR022111">
    <property type="entry name" value="Rhodanese_C"/>
</dbReference>
<feature type="domain" description="Rhodanese" evidence="5">
    <location>
        <begin position="146"/>
        <end position="236"/>
    </location>
</feature>
<accession>A0A451DC94</accession>
<reference evidence="6 7" key="1">
    <citation type="submission" date="2019-02" db="EMBL/GenBank/DDBJ databases">
        <authorList>
            <person name="Manzano-Marin A."/>
            <person name="Manzano-Marin A."/>
        </authorList>
    </citation>
    <scope>NUCLEOTIDE SEQUENCE [LARGE SCALE GENOMIC DNA]</scope>
    <source>
        <strain evidence="6 7">ErCilaricifoliae</strain>
    </source>
</reference>